<feature type="domain" description="RNA polymerase sigma factor 70 region 4 type 2" evidence="6">
    <location>
        <begin position="109"/>
        <end position="159"/>
    </location>
</feature>
<dbReference type="Pfam" id="PF04542">
    <property type="entry name" value="Sigma70_r2"/>
    <property type="match status" value="1"/>
</dbReference>
<reference evidence="8" key="1">
    <citation type="journal article" date="2019" name="Int. J. Syst. Evol. Microbiol.">
        <title>The Global Catalogue of Microorganisms (GCM) 10K type strain sequencing project: providing services to taxonomists for standard genome sequencing and annotation.</title>
        <authorList>
            <consortium name="The Broad Institute Genomics Platform"/>
            <consortium name="The Broad Institute Genome Sequencing Center for Infectious Disease"/>
            <person name="Wu L."/>
            <person name="Ma J."/>
        </authorList>
    </citation>
    <scope>NUCLEOTIDE SEQUENCE [LARGE SCALE GENOMIC DNA]</scope>
    <source>
        <strain evidence="8">CCUG 52468</strain>
    </source>
</reference>
<dbReference type="Proteomes" id="UP001597205">
    <property type="component" value="Unassembled WGS sequence"/>
</dbReference>
<evidence type="ECO:0000256" key="2">
    <source>
        <dbReference type="ARBA" id="ARBA00023015"/>
    </source>
</evidence>
<dbReference type="SUPFAM" id="SSF88659">
    <property type="entry name" value="Sigma3 and sigma4 domains of RNA polymerase sigma factors"/>
    <property type="match status" value="1"/>
</dbReference>
<comment type="similarity">
    <text evidence="1">Belongs to the sigma-70 factor family. ECF subfamily.</text>
</comment>
<dbReference type="InterPro" id="IPR007627">
    <property type="entry name" value="RNA_pol_sigma70_r2"/>
</dbReference>
<comment type="caution">
    <text evidence="7">The sequence shown here is derived from an EMBL/GenBank/DDBJ whole genome shotgun (WGS) entry which is preliminary data.</text>
</comment>
<evidence type="ECO:0000256" key="3">
    <source>
        <dbReference type="ARBA" id="ARBA00023082"/>
    </source>
</evidence>
<evidence type="ECO:0000259" key="5">
    <source>
        <dbReference type="Pfam" id="PF04542"/>
    </source>
</evidence>
<accession>A0ABW3RN48</accession>
<dbReference type="InterPro" id="IPR036388">
    <property type="entry name" value="WH-like_DNA-bd_sf"/>
</dbReference>
<dbReference type="NCBIfam" id="TIGR02937">
    <property type="entry name" value="sigma70-ECF"/>
    <property type="match status" value="1"/>
</dbReference>
<gene>
    <name evidence="7" type="ORF">ACFQ2C_13595</name>
</gene>
<evidence type="ECO:0000256" key="1">
    <source>
        <dbReference type="ARBA" id="ARBA00010641"/>
    </source>
</evidence>
<dbReference type="InterPro" id="IPR014284">
    <property type="entry name" value="RNA_pol_sigma-70_dom"/>
</dbReference>
<keyword evidence="8" id="KW-1185">Reference proteome</keyword>
<dbReference type="InterPro" id="IPR013249">
    <property type="entry name" value="RNA_pol_sigma70_r4_t2"/>
</dbReference>
<dbReference type="RefSeq" id="WP_380897466.1">
    <property type="nucleotide sequence ID" value="NZ_JBHTKY010000021.1"/>
</dbReference>
<sequence length="184" mass="21609">MNHSVSTSDRNLYINFYKYINFYAFKLTGNYSYAEDLTHDAFTSYFANKSKVSENPAAIKSFLYSSVRNKIINEHKRTKVNDRYWQKTGFNEQDSLELDRVLIYTELLAEVERLVNNLPAMCRKVIKLSFFEGLSNSEIKDNLNISINTVKTHKKRGLAYLQKNLNPEYYLIFVAIINQELKLF</sequence>
<dbReference type="InterPro" id="IPR013324">
    <property type="entry name" value="RNA_pol_sigma_r3/r4-like"/>
</dbReference>
<organism evidence="7 8">
    <name type="scientific">Sphingobacterium daejeonense</name>
    <dbReference type="NCBI Taxonomy" id="371142"/>
    <lineage>
        <taxon>Bacteria</taxon>
        <taxon>Pseudomonadati</taxon>
        <taxon>Bacteroidota</taxon>
        <taxon>Sphingobacteriia</taxon>
        <taxon>Sphingobacteriales</taxon>
        <taxon>Sphingobacteriaceae</taxon>
        <taxon>Sphingobacterium</taxon>
    </lineage>
</organism>
<dbReference type="InterPro" id="IPR039425">
    <property type="entry name" value="RNA_pol_sigma-70-like"/>
</dbReference>
<protein>
    <submittedName>
        <fullName evidence="7">RNA polymerase sigma factor</fullName>
    </submittedName>
</protein>
<dbReference type="PANTHER" id="PTHR43133:SF46">
    <property type="entry name" value="RNA POLYMERASE SIGMA-70 FACTOR ECF SUBFAMILY"/>
    <property type="match status" value="1"/>
</dbReference>
<dbReference type="PANTHER" id="PTHR43133">
    <property type="entry name" value="RNA POLYMERASE ECF-TYPE SIGMA FACTO"/>
    <property type="match status" value="1"/>
</dbReference>
<keyword evidence="3" id="KW-0731">Sigma factor</keyword>
<evidence type="ECO:0000313" key="8">
    <source>
        <dbReference type="Proteomes" id="UP001597205"/>
    </source>
</evidence>
<evidence type="ECO:0000259" key="6">
    <source>
        <dbReference type="Pfam" id="PF08281"/>
    </source>
</evidence>
<dbReference type="SUPFAM" id="SSF88946">
    <property type="entry name" value="Sigma2 domain of RNA polymerase sigma factors"/>
    <property type="match status" value="1"/>
</dbReference>
<dbReference type="CDD" id="cd06171">
    <property type="entry name" value="Sigma70_r4"/>
    <property type="match status" value="1"/>
</dbReference>
<evidence type="ECO:0000313" key="7">
    <source>
        <dbReference type="EMBL" id="MFD1166643.1"/>
    </source>
</evidence>
<dbReference type="Pfam" id="PF08281">
    <property type="entry name" value="Sigma70_r4_2"/>
    <property type="match status" value="1"/>
</dbReference>
<feature type="domain" description="RNA polymerase sigma-70 region 2" evidence="5">
    <location>
        <begin position="22"/>
        <end position="78"/>
    </location>
</feature>
<dbReference type="Gene3D" id="1.10.10.10">
    <property type="entry name" value="Winged helix-like DNA-binding domain superfamily/Winged helix DNA-binding domain"/>
    <property type="match status" value="1"/>
</dbReference>
<evidence type="ECO:0000256" key="4">
    <source>
        <dbReference type="ARBA" id="ARBA00023163"/>
    </source>
</evidence>
<name>A0ABW3RN48_9SPHI</name>
<dbReference type="InterPro" id="IPR013325">
    <property type="entry name" value="RNA_pol_sigma_r2"/>
</dbReference>
<dbReference type="Gene3D" id="1.10.1740.10">
    <property type="match status" value="1"/>
</dbReference>
<keyword evidence="4" id="KW-0804">Transcription</keyword>
<keyword evidence="2" id="KW-0805">Transcription regulation</keyword>
<proteinExistence type="inferred from homology"/>
<dbReference type="EMBL" id="JBHTKY010000021">
    <property type="protein sequence ID" value="MFD1166643.1"/>
    <property type="molecule type" value="Genomic_DNA"/>
</dbReference>